<dbReference type="GO" id="GO:0006308">
    <property type="term" value="P:DNA catabolic process"/>
    <property type="evidence" value="ECO:0007669"/>
    <property type="project" value="UniProtKB-UniRule"/>
</dbReference>
<evidence type="ECO:0000256" key="6">
    <source>
        <dbReference type="HAMAP-Rule" id="MF_00337"/>
    </source>
</evidence>
<comment type="catalytic activity">
    <reaction evidence="6">
        <text>Exonucleolytic cleavage in either 5'- to 3'- or 3'- to 5'-direction to yield nucleoside 5'-phosphates.</text>
        <dbReference type="EC" id="3.1.11.6"/>
    </reaction>
</comment>
<dbReference type="PANTHER" id="PTHR34137:SF1">
    <property type="entry name" value="EXODEOXYRIBONUCLEASE 7 SMALL SUBUNIT"/>
    <property type="match status" value="1"/>
</dbReference>
<dbReference type="EMBL" id="DRTD01000572">
    <property type="protein sequence ID" value="HHE55648.1"/>
    <property type="molecule type" value="Genomic_DNA"/>
</dbReference>
<evidence type="ECO:0000256" key="1">
    <source>
        <dbReference type="ARBA" id="ARBA00009998"/>
    </source>
</evidence>
<comment type="function">
    <text evidence="6">Bidirectionally degrades single-stranded DNA into large acid-insoluble oligonucleotides, which are then degraded further into small acid-soluble oligonucleotides.</text>
</comment>
<evidence type="ECO:0000256" key="3">
    <source>
        <dbReference type="ARBA" id="ARBA00022722"/>
    </source>
</evidence>
<dbReference type="NCBIfam" id="NF002140">
    <property type="entry name" value="PRK00977.1-4"/>
    <property type="match status" value="1"/>
</dbReference>
<proteinExistence type="inferred from homology"/>
<name>A0A7V5LKE2_CALAY</name>
<gene>
    <name evidence="6 7" type="primary">xseB</name>
    <name evidence="7" type="ORF">ENL21_07690</name>
</gene>
<comment type="caution">
    <text evidence="7">The sequence shown here is derived from an EMBL/GenBank/DDBJ whole genome shotgun (WGS) entry which is preliminary data.</text>
</comment>
<dbReference type="GO" id="GO:0005829">
    <property type="term" value="C:cytosol"/>
    <property type="evidence" value="ECO:0007669"/>
    <property type="project" value="TreeGrafter"/>
</dbReference>
<dbReference type="Gene3D" id="1.10.287.1040">
    <property type="entry name" value="Exonuclease VII, small subunit"/>
    <property type="match status" value="1"/>
</dbReference>
<keyword evidence="2 6" id="KW-0963">Cytoplasm</keyword>
<dbReference type="PANTHER" id="PTHR34137">
    <property type="entry name" value="EXODEOXYRIBONUCLEASE 7 SMALL SUBUNIT"/>
    <property type="match status" value="1"/>
</dbReference>
<dbReference type="GO" id="GO:0009318">
    <property type="term" value="C:exodeoxyribonuclease VII complex"/>
    <property type="evidence" value="ECO:0007669"/>
    <property type="project" value="UniProtKB-UniRule"/>
</dbReference>
<dbReference type="Proteomes" id="UP000886111">
    <property type="component" value="Unassembled WGS sequence"/>
</dbReference>
<evidence type="ECO:0000256" key="2">
    <source>
        <dbReference type="ARBA" id="ARBA00022490"/>
    </source>
</evidence>
<dbReference type="EC" id="3.1.11.6" evidence="6"/>
<dbReference type="InterPro" id="IPR037004">
    <property type="entry name" value="Exonuc_VII_ssu_sf"/>
</dbReference>
<dbReference type="InterPro" id="IPR003761">
    <property type="entry name" value="Exonuc_VII_S"/>
</dbReference>
<dbReference type="AlphaFoldDB" id="A0A7V5LKE2"/>
<reference evidence="7" key="1">
    <citation type="journal article" date="2020" name="mSystems">
        <title>Genome- and Community-Level Interaction Insights into Carbon Utilization and Element Cycling Functions of Hydrothermarchaeota in Hydrothermal Sediment.</title>
        <authorList>
            <person name="Zhou Z."/>
            <person name="Liu Y."/>
            <person name="Xu W."/>
            <person name="Pan J."/>
            <person name="Luo Z.H."/>
            <person name="Li M."/>
        </authorList>
    </citation>
    <scope>NUCLEOTIDE SEQUENCE [LARGE SCALE GENOMIC DNA]</scope>
    <source>
        <strain evidence="7">HyVt-76</strain>
    </source>
</reference>
<protein>
    <recommendedName>
        <fullName evidence="6">Exodeoxyribonuclease 7 small subunit</fullName>
        <ecNumber evidence="6">3.1.11.6</ecNumber>
    </recommendedName>
    <alternativeName>
        <fullName evidence="6">Exodeoxyribonuclease VII small subunit</fullName>
        <shortName evidence="6">Exonuclease VII small subunit</shortName>
    </alternativeName>
</protein>
<dbReference type="Pfam" id="PF02609">
    <property type="entry name" value="Exonuc_VII_S"/>
    <property type="match status" value="1"/>
</dbReference>
<evidence type="ECO:0000256" key="4">
    <source>
        <dbReference type="ARBA" id="ARBA00022801"/>
    </source>
</evidence>
<dbReference type="PIRSF" id="PIRSF006488">
    <property type="entry name" value="Exonuc_VII_S"/>
    <property type="match status" value="1"/>
</dbReference>
<organism evidence="7">
    <name type="scientific">Caldithrix abyssi</name>
    <dbReference type="NCBI Taxonomy" id="187145"/>
    <lineage>
        <taxon>Bacteria</taxon>
        <taxon>Pseudomonadati</taxon>
        <taxon>Calditrichota</taxon>
        <taxon>Calditrichia</taxon>
        <taxon>Calditrichales</taxon>
        <taxon>Calditrichaceae</taxon>
        <taxon>Caldithrix</taxon>
    </lineage>
</organism>
<comment type="similarity">
    <text evidence="1 6">Belongs to the XseB family.</text>
</comment>
<dbReference type="NCBIfam" id="NF002139">
    <property type="entry name" value="PRK00977.1-3"/>
    <property type="match status" value="1"/>
</dbReference>
<accession>A0A7V5LKE2</accession>
<dbReference type="SUPFAM" id="SSF116842">
    <property type="entry name" value="XseB-like"/>
    <property type="match status" value="1"/>
</dbReference>
<comment type="subunit">
    <text evidence="6">Heterooligomer composed of large and small subunits.</text>
</comment>
<dbReference type="GO" id="GO:0008855">
    <property type="term" value="F:exodeoxyribonuclease VII activity"/>
    <property type="evidence" value="ECO:0007669"/>
    <property type="project" value="UniProtKB-UniRule"/>
</dbReference>
<evidence type="ECO:0000313" key="7">
    <source>
        <dbReference type="EMBL" id="HHE55648.1"/>
    </source>
</evidence>
<keyword evidence="3 6" id="KW-0540">Nuclease</keyword>
<keyword evidence="5 6" id="KW-0269">Exonuclease</keyword>
<comment type="subcellular location">
    <subcellularLocation>
        <location evidence="6">Cytoplasm</location>
    </subcellularLocation>
</comment>
<sequence>MATKKMTFEEALSRLEEIVNQLESGEITLDKSIAAFEEGQKLVKFCLEKLNEAEAKVKKLTQDSEGNFNLSDL</sequence>
<dbReference type="HAMAP" id="MF_00337">
    <property type="entry name" value="Exonuc_7_S"/>
    <property type="match status" value="1"/>
</dbReference>
<keyword evidence="4 6" id="KW-0378">Hydrolase</keyword>
<evidence type="ECO:0000256" key="5">
    <source>
        <dbReference type="ARBA" id="ARBA00022839"/>
    </source>
</evidence>
<dbReference type="NCBIfam" id="TIGR01280">
    <property type="entry name" value="xseB"/>
    <property type="match status" value="1"/>
</dbReference>